<dbReference type="GO" id="GO:0005840">
    <property type="term" value="C:ribosome"/>
    <property type="evidence" value="ECO:0007669"/>
    <property type="project" value="UniProtKB-KW"/>
</dbReference>
<dbReference type="AlphaFoldDB" id="A0A1Y1XGB1"/>
<comment type="subunit">
    <text evidence="4">Component of the large ribosomal subunit.</text>
</comment>
<comment type="caution">
    <text evidence="6">The sequence shown here is derived from an EMBL/GenBank/DDBJ whole genome shotgun (WGS) entry which is preliminary data.</text>
</comment>
<evidence type="ECO:0000256" key="2">
    <source>
        <dbReference type="ARBA" id="ARBA00023274"/>
    </source>
</evidence>
<organism evidence="6 7">
    <name type="scientific">Anaeromyces robustus</name>
    <dbReference type="NCBI Taxonomy" id="1754192"/>
    <lineage>
        <taxon>Eukaryota</taxon>
        <taxon>Fungi</taxon>
        <taxon>Fungi incertae sedis</taxon>
        <taxon>Chytridiomycota</taxon>
        <taxon>Chytridiomycota incertae sedis</taxon>
        <taxon>Neocallimastigomycetes</taxon>
        <taxon>Neocallimastigales</taxon>
        <taxon>Neocallimastigaceae</taxon>
        <taxon>Anaeromyces</taxon>
    </lineage>
</organism>
<dbReference type="EMBL" id="MCFG01000046">
    <property type="protein sequence ID" value="ORX84753.1"/>
    <property type="molecule type" value="Genomic_DNA"/>
</dbReference>
<keyword evidence="2 4" id="KW-0687">Ribonucleoprotein</keyword>
<dbReference type="Proteomes" id="UP000193944">
    <property type="component" value="Unassembled WGS sequence"/>
</dbReference>
<dbReference type="InterPro" id="IPR007836">
    <property type="entry name" value="Ribosomal_eS32"/>
</dbReference>
<proteinExistence type="inferred from homology"/>
<dbReference type="GO" id="GO:0003735">
    <property type="term" value="F:structural constituent of ribosome"/>
    <property type="evidence" value="ECO:0007669"/>
    <property type="project" value="UniProtKB-UniRule"/>
</dbReference>
<comment type="similarity">
    <text evidence="3 4">Belongs to the eukaryotic ribosomal protein eS32 family.</text>
</comment>
<keyword evidence="7" id="KW-1185">Reference proteome</keyword>
<evidence type="ECO:0000256" key="3">
    <source>
        <dbReference type="ARBA" id="ARBA00043969"/>
    </source>
</evidence>
<keyword evidence="1 4" id="KW-0689">Ribosomal protein</keyword>
<dbReference type="GO" id="GO:1990904">
    <property type="term" value="C:ribonucleoprotein complex"/>
    <property type="evidence" value="ECO:0007669"/>
    <property type="project" value="UniProtKB-KW"/>
</dbReference>
<gene>
    <name evidence="6" type="ORF">BCR32DRAFT_276845</name>
</gene>
<evidence type="ECO:0000256" key="5">
    <source>
        <dbReference type="SAM" id="MobiDB-lite"/>
    </source>
</evidence>
<dbReference type="GO" id="GO:0006412">
    <property type="term" value="P:translation"/>
    <property type="evidence" value="ECO:0007669"/>
    <property type="project" value="InterPro"/>
</dbReference>
<reference evidence="6 7" key="1">
    <citation type="submission" date="2016-08" db="EMBL/GenBank/DDBJ databases">
        <title>A Parts List for Fungal Cellulosomes Revealed by Comparative Genomics.</title>
        <authorList>
            <consortium name="DOE Joint Genome Institute"/>
            <person name="Haitjema C.H."/>
            <person name="Gilmore S.P."/>
            <person name="Henske J.K."/>
            <person name="Solomon K.V."/>
            <person name="De Groot R."/>
            <person name="Kuo A."/>
            <person name="Mondo S.J."/>
            <person name="Salamov A.A."/>
            <person name="Labutti K."/>
            <person name="Zhao Z."/>
            <person name="Chiniquy J."/>
            <person name="Barry K."/>
            <person name="Brewer H.M."/>
            <person name="Purvine S.O."/>
            <person name="Wright A.T."/>
            <person name="Boxma B."/>
            <person name="Van Alen T."/>
            <person name="Hackstein J.H."/>
            <person name="Baker S.E."/>
            <person name="Grigoriev I.V."/>
            <person name="O'Malley M.A."/>
        </authorList>
    </citation>
    <scope>NUCLEOTIDE SEQUENCE [LARGE SCALE GENOMIC DNA]</scope>
    <source>
        <strain evidence="6 7">S4</strain>
    </source>
</reference>
<feature type="region of interest" description="Disordered" evidence="5">
    <location>
        <begin position="1"/>
        <end position="24"/>
    </location>
</feature>
<evidence type="ECO:0000313" key="6">
    <source>
        <dbReference type="EMBL" id="ORX84753.1"/>
    </source>
</evidence>
<accession>A0A1Y1XGB1</accession>
<protein>
    <recommendedName>
        <fullName evidence="4">60S ribosomal protein L41</fullName>
    </recommendedName>
</protein>
<evidence type="ECO:0000256" key="4">
    <source>
        <dbReference type="RuleBase" id="RU368055"/>
    </source>
</evidence>
<reference evidence="6 7" key="2">
    <citation type="submission" date="2016-08" db="EMBL/GenBank/DDBJ databases">
        <title>Pervasive Adenine N6-methylation of Active Genes in Fungi.</title>
        <authorList>
            <consortium name="DOE Joint Genome Institute"/>
            <person name="Mondo S.J."/>
            <person name="Dannebaum R.O."/>
            <person name="Kuo R.C."/>
            <person name="Labutti K."/>
            <person name="Haridas S."/>
            <person name="Kuo A."/>
            <person name="Salamov A."/>
            <person name="Ahrendt S.R."/>
            <person name="Lipzen A."/>
            <person name="Sullivan W."/>
            <person name="Andreopoulos W.B."/>
            <person name="Clum A."/>
            <person name="Lindquist E."/>
            <person name="Daum C."/>
            <person name="Ramamoorthy G.K."/>
            <person name="Gryganskyi A."/>
            <person name="Culley D."/>
            <person name="Magnuson J.K."/>
            <person name="James T.Y."/>
            <person name="O'Malley M.A."/>
            <person name="Stajich J.E."/>
            <person name="Spatafora J.W."/>
            <person name="Visel A."/>
            <person name="Grigoriev I.V."/>
        </authorList>
    </citation>
    <scope>NUCLEOTIDE SEQUENCE [LARGE SCALE GENOMIC DNA]</scope>
    <source>
        <strain evidence="6 7">S4</strain>
    </source>
</reference>
<name>A0A1Y1XGB1_9FUNG</name>
<sequence length="59" mass="7391">MRDKWRKKRQRRLKRKRRKMRARSKKSVINGLLNAYGKHFVILSFLKQKQNEYLINVLY</sequence>
<evidence type="ECO:0000313" key="7">
    <source>
        <dbReference type="Proteomes" id="UP000193944"/>
    </source>
</evidence>
<dbReference type="Pfam" id="PF05162">
    <property type="entry name" value="Ribosomal_L41"/>
    <property type="match status" value="1"/>
</dbReference>
<evidence type="ECO:0000256" key="1">
    <source>
        <dbReference type="ARBA" id="ARBA00022980"/>
    </source>
</evidence>